<dbReference type="Pfam" id="PF08327">
    <property type="entry name" value="AHSA1"/>
    <property type="match status" value="1"/>
</dbReference>
<dbReference type="EMBL" id="JXXR01000002">
    <property type="protein sequence ID" value="KJY77059.1"/>
    <property type="molecule type" value="Genomic_DNA"/>
</dbReference>
<dbReference type="Gene3D" id="3.30.530.20">
    <property type="match status" value="1"/>
</dbReference>
<evidence type="ECO:0000313" key="3">
    <source>
        <dbReference type="EMBL" id="KJY77059.1"/>
    </source>
</evidence>
<dbReference type="SUPFAM" id="SSF55961">
    <property type="entry name" value="Bet v1-like"/>
    <property type="match status" value="1"/>
</dbReference>
<protein>
    <submittedName>
        <fullName evidence="3">2-keto-3-deoxygluconate kinase</fullName>
    </submittedName>
</protein>
<comment type="caution">
    <text evidence="3">The sequence shown here is derived from an EMBL/GenBank/DDBJ whole genome shotgun (WGS) entry which is preliminary data.</text>
</comment>
<evidence type="ECO:0000259" key="2">
    <source>
        <dbReference type="Pfam" id="PF08327"/>
    </source>
</evidence>
<feature type="domain" description="Activator of Hsp90 ATPase homologue 1/2-like C-terminal" evidence="2">
    <location>
        <begin position="12"/>
        <end position="99"/>
    </location>
</feature>
<keyword evidence="3" id="KW-0808">Transferase</keyword>
<dbReference type="InterPro" id="IPR013538">
    <property type="entry name" value="ASHA1/2-like_C"/>
</dbReference>
<reference evidence="3" key="1">
    <citation type="journal article" date="2015" name="BMC Genomics">
        <title>Genome mining reveals unlocked bioactive potential of marine Gram-negative bacteria.</title>
        <authorList>
            <person name="Machado H."/>
            <person name="Sonnenschein E.C."/>
            <person name="Melchiorsen J."/>
            <person name="Gram L."/>
        </authorList>
    </citation>
    <scope>NUCLEOTIDE SEQUENCE</scope>
    <source>
        <strain evidence="3">S2052</strain>
    </source>
</reference>
<organism evidence="3">
    <name type="scientific">Vibrio coralliilyticus</name>
    <dbReference type="NCBI Taxonomy" id="190893"/>
    <lineage>
        <taxon>Bacteria</taxon>
        <taxon>Pseudomonadati</taxon>
        <taxon>Pseudomonadota</taxon>
        <taxon>Gammaproteobacteria</taxon>
        <taxon>Vibrionales</taxon>
        <taxon>Vibrionaceae</taxon>
        <taxon>Vibrio</taxon>
    </lineage>
</organism>
<proteinExistence type="inferred from homology"/>
<dbReference type="InterPro" id="IPR023393">
    <property type="entry name" value="START-like_dom_sf"/>
</dbReference>
<sequence length="149" mass="17082">MLMLNYQIEVAATPETIWKVLTEAELYSQWARVFSPQSQFEGEWLEGSNVSFFDPELGGTRAIVDRIEKHKVIEYHHIAIFNPDHIQDIDSDSAKKWIGSKESYQITPLENSVLLKVTIETHPDFVSMFNSGWEKALPLIKVICEQQGS</sequence>
<gene>
    <name evidence="3" type="ORF">TW71_04340</name>
</gene>
<evidence type="ECO:0000256" key="1">
    <source>
        <dbReference type="ARBA" id="ARBA00006817"/>
    </source>
</evidence>
<dbReference type="GO" id="GO:0016301">
    <property type="term" value="F:kinase activity"/>
    <property type="evidence" value="ECO:0007669"/>
    <property type="project" value="UniProtKB-KW"/>
</dbReference>
<dbReference type="AlphaFoldDB" id="A0A837GCI4"/>
<comment type="similarity">
    <text evidence="1">Belongs to the AHA1 family.</text>
</comment>
<keyword evidence="3" id="KW-0418">Kinase</keyword>
<dbReference type="CDD" id="cd07814">
    <property type="entry name" value="SRPBCC_CalC_Aha1-like"/>
    <property type="match status" value="1"/>
</dbReference>
<dbReference type="RefSeq" id="WP_045985076.1">
    <property type="nucleotide sequence ID" value="NZ_CP063052.1"/>
</dbReference>
<name>A0A837GCI4_9VIBR</name>
<accession>A0A837GCI4</accession>